<evidence type="ECO:0000256" key="9">
    <source>
        <dbReference type="SAM" id="SignalP"/>
    </source>
</evidence>
<dbReference type="Pfam" id="PF13953">
    <property type="entry name" value="PapC_C"/>
    <property type="match status" value="1"/>
</dbReference>
<feature type="signal peptide" evidence="9">
    <location>
        <begin position="1"/>
        <end position="21"/>
    </location>
</feature>
<dbReference type="InterPro" id="IPR000015">
    <property type="entry name" value="Fimb_usher"/>
</dbReference>
<dbReference type="Pfam" id="PF13954">
    <property type="entry name" value="PapC_N"/>
    <property type="match status" value="1"/>
</dbReference>
<feature type="domain" description="PapC-like C-terminal" evidence="10">
    <location>
        <begin position="768"/>
        <end position="840"/>
    </location>
</feature>
<feature type="chain" id="PRO_5015620905" evidence="9">
    <location>
        <begin position="22"/>
        <end position="858"/>
    </location>
</feature>
<dbReference type="RefSeq" id="WP_103778213.1">
    <property type="nucleotide sequence ID" value="NZ_PQLX01000004.1"/>
</dbReference>
<evidence type="ECO:0000259" key="10">
    <source>
        <dbReference type="Pfam" id="PF13953"/>
    </source>
</evidence>
<keyword evidence="6 9" id="KW-0732">Signal</keyword>
<protein>
    <submittedName>
        <fullName evidence="12">Pilin outer membrane usher protein SafC</fullName>
    </submittedName>
</protein>
<evidence type="ECO:0000259" key="11">
    <source>
        <dbReference type="Pfam" id="PF13954"/>
    </source>
</evidence>
<dbReference type="InterPro" id="IPR042186">
    <property type="entry name" value="FimD_plug_dom"/>
</dbReference>
<dbReference type="InterPro" id="IPR025885">
    <property type="entry name" value="PapC_N"/>
</dbReference>
<feature type="domain" description="PapC N-terminal" evidence="11">
    <location>
        <begin position="29"/>
        <end position="176"/>
    </location>
</feature>
<proteinExistence type="inferred from homology"/>
<gene>
    <name evidence="12" type="ORF">C3430_13920</name>
</gene>
<evidence type="ECO:0000256" key="3">
    <source>
        <dbReference type="ARBA" id="ARBA00022448"/>
    </source>
</evidence>
<dbReference type="EMBL" id="PQLX01000004">
    <property type="protein sequence ID" value="POU65279.1"/>
    <property type="molecule type" value="Genomic_DNA"/>
</dbReference>
<evidence type="ECO:0000313" key="13">
    <source>
        <dbReference type="Proteomes" id="UP000237003"/>
    </source>
</evidence>
<sequence length="858" mass="91793">MRRAVLSVLVGLLCVPPGAFAAANSDYTFNTDAFGKGVAVSQFNQAGYEPPGVYLADILLNSKKVASREVNFHSEKQDNGRLHLVPCLPVSWLSDFGVRVEDYPQLAGKTGTSDKEEGTCANLSAIPLASAEYDFAASTLSLDIPQVALRPEEKGVAPMARWDDGIPAVLLGYNANESRTETRGSGGSSTNSQYLRLQPGANLGPWRFRNATTWSKSGHDAGKWETSTTYLERGINQLKGRLTMGDLTTSQDMAVFDGVPLRGVQLATDTSMLPTWMREFSPVVRGIARTHARVTVRQNGYSIYSEMVAPGPFELKDLQPGSSGELDVTVEEEDGSTQHFTVANSSQAVFLRRGAFRYGLAAGFYRPSGVTGSDKLSDAKVLQGTAIYGLPMNLTIYGGIQMANHYQGLAVGLGTLLGKLGAASVDVVRSAARLADGSQDTGSAVRLRYSKTLDSTGTSFTLSDYRYGSKGYHDMAPVLDSYVDPSNSNQEDGAHGVTPKERLSMSLSQSLGKLGNLGLSWWRNGYRGRRQTDQSYSARYSFSLLGSGVSLYATQTKNAGQNDGAGHNERQFGVNVSVPLSRWLPGTSASWQTTSSSGKRSDRLNLYGSAADNRLNWNVQQGYQPSQPSDSNRDGYAGLNWRGGDGTVNAGYSYTGDQYRTWNLGVSGGLLLHEHGITAGQSVDGTQALVSAPGVSGVGLSSSPGVKTDYRGYALQGYMSPYQENTVSLDSLTLAAGDEVKQTDMKVVPTKGAVMAVRYPVKTGLALLLKLARSDGKALPFGAMADLETENPDDSNAVARNGIVGDNGEVYMAGMPEKGTVNVRWGSEAGESCKAAYSVSEEMKKEKVVTLKAVCRAE</sequence>
<accession>A0A2S4RXT4</accession>
<dbReference type="InterPro" id="IPR037224">
    <property type="entry name" value="PapC_N_sf"/>
</dbReference>
<evidence type="ECO:0000313" key="12">
    <source>
        <dbReference type="EMBL" id="POU65279.1"/>
    </source>
</evidence>
<dbReference type="AlphaFoldDB" id="A0A2S4RXT4"/>
<dbReference type="GO" id="GO:0009279">
    <property type="term" value="C:cell outer membrane"/>
    <property type="evidence" value="ECO:0007669"/>
    <property type="project" value="UniProtKB-SubCell"/>
</dbReference>
<dbReference type="OrthoDB" id="6554712at2"/>
<dbReference type="Proteomes" id="UP000237003">
    <property type="component" value="Unassembled WGS sequence"/>
</dbReference>
<evidence type="ECO:0000256" key="6">
    <source>
        <dbReference type="ARBA" id="ARBA00022729"/>
    </source>
</evidence>
<dbReference type="InterPro" id="IPR043142">
    <property type="entry name" value="PapC-like_C_sf"/>
</dbReference>
<keyword evidence="8" id="KW-0998">Cell outer membrane</keyword>
<dbReference type="SUPFAM" id="SSF141729">
    <property type="entry name" value="FimD N-terminal domain-like"/>
    <property type="match status" value="1"/>
</dbReference>
<evidence type="ECO:0000256" key="2">
    <source>
        <dbReference type="ARBA" id="ARBA00008064"/>
    </source>
</evidence>
<comment type="subcellular location">
    <subcellularLocation>
        <location evidence="1">Cell outer membrane</location>
        <topology evidence="1">Multi-pass membrane protein</topology>
    </subcellularLocation>
</comment>
<name>A0A2S4RXT4_CITAM</name>
<evidence type="ECO:0000256" key="7">
    <source>
        <dbReference type="ARBA" id="ARBA00023136"/>
    </source>
</evidence>
<dbReference type="InterPro" id="IPR025949">
    <property type="entry name" value="PapC-like_C"/>
</dbReference>
<comment type="caution">
    <text evidence="12">The sequence shown here is derived from an EMBL/GenBank/DDBJ whole genome shotgun (WGS) entry which is preliminary data.</text>
</comment>
<dbReference type="Gene3D" id="2.60.40.3110">
    <property type="match status" value="1"/>
</dbReference>
<evidence type="ECO:0000256" key="4">
    <source>
        <dbReference type="ARBA" id="ARBA00022452"/>
    </source>
</evidence>
<organism evidence="12 13">
    <name type="scientific">Citrobacter amalonaticus</name>
    <dbReference type="NCBI Taxonomy" id="35703"/>
    <lineage>
        <taxon>Bacteria</taxon>
        <taxon>Pseudomonadati</taxon>
        <taxon>Pseudomonadota</taxon>
        <taxon>Gammaproteobacteria</taxon>
        <taxon>Enterobacterales</taxon>
        <taxon>Enterobacteriaceae</taxon>
        <taxon>Citrobacter</taxon>
    </lineage>
</organism>
<evidence type="ECO:0000256" key="5">
    <source>
        <dbReference type="ARBA" id="ARBA00022692"/>
    </source>
</evidence>
<dbReference type="GO" id="GO:0015473">
    <property type="term" value="F:fimbrial usher porin activity"/>
    <property type="evidence" value="ECO:0007669"/>
    <property type="project" value="InterPro"/>
</dbReference>
<dbReference type="Gene3D" id="2.60.40.2070">
    <property type="match status" value="1"/>
</dbReference>
<keyword evidence="7" id="KW-0472">Membrane</keyword>
<keyword evidence="5" id="KW-0812">Transmembrane</keyword>
<evidence type="ECO:0000256" key="1">
    <source>
        <dbReference type="ARBA" id="ARBA00004571"/>
    </source>
</evidence>
<comment type="similarity">
    <text evidence="2">Belongs to the fimbrial export usher family.</text>
</comment>
<dbReference type="Gene3D" id="3.10.20.410">
    <property type="match status" value="1"/>
</dbReference>
<dbReference type="Gene3D" id="2.60.40.2610">
    <property type="entry name" value="Outer membrane usher protein FimD, plug domain"/>
    <property type="match status" value="1"/>
</dbReference>
<dbReference type="GO" id="GO:0009297">
    <property type="term" value="P:pilus assembly"/>
    <property type="evidence" value="ECO:0007669"/>
    <property type="project" value="InterPro"/>
</dbReference>
<keyword evidence="3" id="KW-0813">Transport</keyword>
<keyword evidence="4" id="KW-1134">Transmembrane beta strand</keyword>
<dbReference type="Pfam" id="PF00577">
    <property type="entry name" value="Usher"/>
    <property type="match status" value="1"/>
</dbReference>
<reference evidence="12 13" key="1">
    <citation type="submission" date="2018-01" db="EMBL/GenBank/DDBJ databases">
        <title>Complete genome sequences of 14 Citrobacter spp. isolated from plant in Canada.</title>
        <authorList>
            <person name="Bhandare S.G."/>
            <person name="Colavecchio A."/>
            <person name="Jeukens J."/>
            <person name="Emond-Rheault J.-G."/>
            <person name="Freschi L."/>
            <person name="Hamel J."/>
            <person name="Kukavica-Ibrulj I."/>
            <person name="Levesque R."/>
            <person name="Goodridge L."/>
        </authorList>
    </citation>
    <scope>NUCLEOTIDE SEQUENCE [LARGE SCALE GENOMIC DNA]</scope>
    <source>
        <strain evidence="12 13">S1285</strain>
    </source>
</reference>
<evidence type="ECO:0000256" key="8">
    <source>
        <dbReference type="ARBA" id="ARBA00023237"/>
    </source>
</evidence>
<dbReference type="PANTHER" id="PTHR30451:SF9">
    <property type="entry name" value="F1 CAPSULE-ANCHORING PROTEIN"/>
    <property type="match status" value="1"/>
</dbReference>
<dbReference type="PANTHER" id="PTHR30451">
    <property type="entry name" value="OUTER MEMBRANE USHER PROTEIN"/>
    <property type="match status" value="1"/>
</dbReference>